<dbReference type="Proteomes" id="UP001055811">
    <property type="component" value="Linkage Group LG01"/>
</dbReference>
<gene>
    <name evidence="1" type="ORF">L2E82_04207</name>
</gene>
<evidence type="ECO:0000313" key="1">
    <source>
        <dbReference type="EMBL" id="KAI3790842.1"/>
    </source>
</evidence>
<protein>
    <submittedName>
        <fullName evidence="1">Uncharacterized protein</fullName>
    </submittedName>
</protein>
<sequence length="195" mass="22133">MSANWTWNPRHNLGVKPSNTLKKGNSKAFRKTRNFAFLNYDINTKLASAKDIWSSAQQASYMVGFNSRIGSVLLLICCLLHPFLPSFNTPKLGFFQTILEKLRSKLNDDDEFRNFEDFEIYKIVFDDPPLITAGDGDDNEGVSIMENVAAVKVTITEGDKPEEERSLESLFEELDRFEDSTVATERESLLKSHSP</sequence>
<reference evidence="1 2" key="2">
    <citation type="journal article" date="2022" name="Mol. Ecol. Resour.">
        <title>The genomes of chicory, endive, great burdock and yacon provide insights into Asteraceae paleo-polyploidization history and plant inulin production.</title>
        <authorList>
            <person name="Fan W."/>
            <person name="Wang S."/>
            <person name="Wang H."/>
            <person name="Wang A."/>
            <person name="Jiang F."/>
            <person name="Liu H."/>
            <person name="Zhao H."/>
            <person name="Xu D."/>
            <person name="Zhang Y."/>
        </authorList>
    </citation>
    <scope>NUCLEOTIDE SEQUENCE [LARGE SCALE GENOMIC DNA]</scope>
    <source>
        <strain evidence="2">cv. Punajuju</strain>
        <tissue evidence="1">Leaves</tissue>
    </source>
</reference>
<dbReference type="EMBL" id="CM042009">
    <property type="protein sequence ID" value="KAI3790842.1"/>
    <property type="molecule type" value="Genomic_DNA"/>
</dbReference>
<accession>A0ACB9H7A5</accession>
<reference evidence="2" key="1">
    <citation type="journal article" date="2022" name="Mol. Ecol. Resour.">
        <title>The genomes of chicory, endive, great burdock and yacon provide insights into Asteraceae palaeo-polyploidization history and plant inulin production.</title>
        <authorList>
            <person name="Fan W."/>
            <person name="Wang S."/>
            <person name="Wang H."/>
            <person name="Wang A."/>
            <person name="Jiang F."/>
            <person name="Liu H."/>
            <person name="Zhao H."/>
            <person name="Xu D."/>
            <person name="Zhang Y."/>
        </authorList>
    </citation>
    <scope>NUCLEOTIDE SEQUENCE [LARGE SCALE GENOMIC DNA]</scope>
    <source>
        <strain evidence="2">cv. Punajuju</strain>
    </source>
</reference>
<organism evidence="1 2">
    <name type="scientific">Cichorium intybus</name>
    <name type="common">Chicory</name>
    <dbReference type="NCBI Taxonomy" id="13427"/>
    <lineage>
        <taxon>Eukaryota</taxon>
        <taxon>Viridiplantae</taxon>
        <taxon>Streptophyta</taxon>
        <taxon>Embryophyta</taxon>
        <taxon>Tracheophyta</taxon>
        <taxon>Spermatophyta</taxon>
        <taxon>Magnoliopsida</taxon>
        <taxon>eudicotyledons</taxon>
        <taxon>Gunneridae</taxon>
        <taxon>Pentapetalae</taxon>
        <taxon>asterids</taxon>
        <taxon>campanulids</taxon>
        <taxon>Asterales</taxon>
        <taxon>Asteraceae</taxon>
        <taxon>Cichorioideae</taxon>
        <taxon>Cichorieae</taxon>
        <taxon>Cichoriinae</taxon>
        <taxon>Cichorium</taxon>
    </lineage>
</organism>
<proteinExistence type="predicted"/>
<comment type="caution">
    <text evidence="1">The sequence shown here is derived from an EMBL/GenBank/DDBJ whole genome shotgun (WGS) entry which is preliminary data.</text>
</comment>
<name>A0ACB9H7A5_CICIN</name>
<evidence type="ECO:0000313" key="2">
    <source>
        <dbReference type="Proteomes" id="UP001055811"/>
    </source>
</evidence>
<keyword evidence="2" id="KW-1185">Reference proteome</keyword>